<reference evidence="4" key="1">
    <citation type="submission" date="2018-05" db="EMBL/GenBank/DDBJ databases">
        <authorList>
            <person name="Lanie J.A."/>
            <person name="Ng W.-L."/>
            <person name="Kazmierczak K.M."/>
            <person name="Andrzejewski T.M."/>
            <person name="Davidsen T.M."/>
            <person name="Wayne K.J."/>
            <person name="Tettelin H."/>
            <person name="Glass J.I."/>
            <person name="Rusch D."/>
            <person name="Podicherti R."/>
            <person name="Tsui H.-C.T."/>
            <person name="Winkler M.E."/>
        </authorList>
    </citation>
    <scope>NUCLEOTIDE SEQUENCE</scope>
</reference>
<accession>A0A382VXL5</accession>
<evidence type="ECO:0000313" key="4">
    <source>
        <dbReference type="EMBL" id="SVD51233.1"/>
    </source>
</evidence>
<keyword evidence="1" id="KW-0479">Metal-binding</keyword>
<dbReference type="InterPro" id="IPR038492">
    <property type="entry name" value="GBBH-like_N_sf"/>
</dbReference>
<protein>
    <recommendedName>
        <fullName evidence="3">Gamma-butyrobetaine hydroxylase-like N-terminal domain-containing protein</fullName>
    </recommendedName>
</protein>
<dbReference type="GO" id="GO:0046872">
    <property type="term" value="F:metal ion binding"/>
    <property type="evidence" value="ECO:0007669"/>
    <property type="project" value="UniProtKB-KW"/>
</dbReference>
<keyword evidence="2" id="KW-0408">Iron</keyword>
<dbReference type="PANTHER" id="PTHR35303:SF5">
    <property type="entry name" value="OS02G0197800 PROTEIN"/>
    <property type="match status" value="1"/>
</dbReference>
<proteinExistence type="predicted"/>
<dbReference type="AlphaFoldDB" id="A0A382VXL5"/>
<evidence type="ECO:0000259" key="3">
    <source>
        <dbReference type="Pfam" id="PF06155"/>
    </source>
</evidence>
<dbReference type="EMBL" id="UINC01155404">
    <property type="protein sequence ID" value="SVD51233.1"/>
    <property type="molecule type" value="Genomic_DNA"/>
</dbReference>
<sequence>MTGSNLYPLTISLHKQSKVLEIVYDDGKIFELPCEYLRVFSPSAEVKGHGPGQEVLQTGKENINISEVQPVGNYAVRLVFDDGHGTGLYTWNYLYELGENQENNWREYLRKLSKLGYVHQKDDQ</sequence>
<name>A0A382VXL5_9ZZZZ</name>
<evidence type="ECO:0000256" key="2">
    <source>
        <dbReference type="ARBA" id="ARBA00023004"/>
    </source>
</evidence>
<dbReference type="Pfam" id="PF06155">
    <property type="entry name" value="GBBH-like_N"/>
    <property type="match status" value="1"/>
</dbReference>
<evidence type="ECO:0000256" key="1">
    <source>
        <dbReference type="ARBA" id="ARBA00022723"/>
    </source>
</evidence>
<gene>
    <name evidence="4" type="ORF">METZ01_LOCUS404087</name>
</gene>
<feature type="domain" description="Gamma-butyrobetaine hydroxylase-like N-terminal" evidence="3">
    <location>
        <begin position="11"/>
        <end position="95"/>
    </location>
</feature>
<dbReference type="Gene3D" id="3.30.2020.30">
    <property type="match status" value="1"/>
</dbReference>
<dbReference type="PANTHER" id="PTHR35303">
    <property type="entry name" value="OS02G0197800 PROTEIN"/>
    <property type="match status" value="1"/>
</dbReference>
<dbReference type="InterPro" id="IPR010376">
    <property type="entry name" value="GBBH-like_N"/>
</dbReference>
<organism evidence="4">
    <name type="scientific">marine metagenome</name>
    <dbReference type="NCBI Taxonomy" id="408172"/>
    <lineage>
        <taxon>unclassified sequences</taxon>
        <taxon>metagenomes</taxon>
        <taxon>ecological metagenomes</taxon>
    </lineage>
</organism>